<accession>A0A2T3ZQ88</accession>
<evidence type="ECO:0000256" key="1">
    <source>
        <dbReference type="SAM" id="MobiDB-lite"/>
    </source>
</evidence>
<reference evidence="2 3" key="1">
    <citation type="submission" date="2016-07" db="EMBL/GenBank/DDBJ databases">
        <title>Multiple horizontal gene transfer events from other fungi enriched the ability of initially mycotrophic Trichoderma (Ascomycota) to feed on dead plant biomass.</title>
        <authorList>
            <consortium name="DOE Joint Genome Institute"/>
            <person name="Aerts A."/>
            <person name="Atanasova L."/>
            <person name="Chenthamara K."/>
            <person name="Zhang J."/>
            <person name="Grujic M."/>
            <person name="Henrissat B."/>
            <person name="Kuo A."/>
            <person name="Salamov A."/>
            <person name="Lipzen A."/>
            <person name="Labutti K."/>
            <person name="Barry K."/>
            <person name="Miao Y."/>
            <person name="Rahimi M.J."/>
            <person name="Shen Q."/>
            <person name="Grigoriev I.V."/>
            <person name="Kubicek C.P."/>
            <person name="Druzhinina I.S."/>
        </authorList>
    </citation>
    <scope>NUCLEOTIDE SEQUENCE [LARGE SCALE GENOMIC DNA]</scope>
    <source>
        <strain evidence="2 3">CBS 433.97</strain>
    </source>
</reference>
<dbReference type="AlphaFoldDB" id="A0A2T3ZQ88"/>
<proteinExistence type="predicted"/>
<evidence type="ECO:0000313" key="3">
    <source>
        <dbReference type="Proteomes" id="UP000240493"/>
    </source>
</evidence>
<keyword evidence="3" id="KW-1185">Reference proteome</keyword>
<gene>
    <name evidence="2" type="ORF">M441DRAFT_42704</name>
</gene>
<evidence type="ECO:0000313" key="2">
    <source>
        <dbReference type="EMBL" id="PTB46965.1"/>
    </source>
</evidence>
<name>A0A2T3ZQ88_TRIA4</name>
<dbReference type="Proteomes" id="UP000240493">
    <property type="component" value="Unassembled WGS sequence"/>
</dbReference>
<protein>
    <submittedName>
        <fullName evidence="2">Uncharacterized protein</fullName>
    </submittedName>
</protein>
<feature type="region of interest" description="Disordered" evidence="1">
    <location>
        <begin position="1"/>
        <end position="30"/>
    </location>
</feature>
<organism evidence="2 3">
    <name type="scientific">Trichoderma asperellum (strain ATCC 204424 / CBS 433.97 / NBRC 101777)</name>
    <dbReference type="NCBI Taxonomy" id="1042311"/>
    <lineage>
        <taxon>Eukaryota</taxon>
        <taxon>Fungi</taxon>
        <taxon>Dikarya</taxon>
        <taxon>Ascomycota</taxon>
        <taxon>Pezizomycotina</taxon>
        <taxon>Sordariomycetes</taxon>
        <taxon>Hypocreomycetidae</taxon>
        <taxon>Hypocreales</taxon>
        <taxon>Hypocreaceae</taxon>
        <taxon>Trichoderma</taxon>
    </lineage>
</organism>
<dbReference type="EMBL" id="KZ679256">
    <property type="protein sequence ID" value="PTB46965.1"/>
    <property type="molecule type" value="Genomic_DNA"/>
</dbReference>
<sequence>MEMLRGLVDGSGTKLNRKRKGLRHAAASSAHKGATSADDVWLVLDHETAHGAAVDAAQVASHGARSTDHRVGYAAQVGRSYPYLDMGTLKYQSDKSRWTHGKLLGSSGKPWEPLTNKAAHSHSVRHADRVVHPRAFARKLEAREGLNRTLTPAQAKREPSGLHKPAVCLILVLYLLPDTANTSTTLPAAFLASMATLDYYWMRPYVLDASPPSSPTWIGSSCCFYAVSAPPAASVLRTFVSILCLLPPYTYLASLHAHKA</sequence>